<organism evidence="1 2">
    <name type="scientific">Aduncisulcus paluster</name>
    <dbReference type="NCBI Taxonomy" id="2918883"/>
    <lineage>
        <taxon>Eukaryota</taxon>
        <taxon>Metamonada</taxon>
        <taxon>Carpediemonas-like organisms</taxon>
        <taxon>Aduncisulcus</taxon>
    </lineage>
</organism>
<gene>
    <name evidence="1" type="ORF">ADUPG1_012749</name>
</gene>
<reference evidence="1" key="1">
    <citation type="submission" date="2022-03" db="EMBL/GenBank/DDBJ databases">
        <title>Draft genome sequence of Aduncisulcus paluster, a free-living microaerophilic Fornicata.</title>
        <authorList>
            <person name="Yuyama I."/>
            <person name="Kume K."/>
            <person name="Tamura T."/>
            <person name="Inagaki Y."/>
            <person name="Hashimoto T."/>
        </authorList>
    </citation>
    <scope>NUCLEOTIDE SEQUENCE</scope>
    <source>
        <strain evidence="1">NY0171</strain>
    </source>
</reference>
<evidence type="ECO:0000313" key="2">
    <source>
        <dbReference type="Proteomes" id="UP001057375"/>
    </source>
</evidence>
<comment type="caution">
    <text evidence="1">The sequence shown here is derived from an EMBL/GenBank/DDBJ whole genome shotgun (WGS) entry which is preliminary data.</text>
</comment>
<proteinExistence type="predicted"/>
<protein>
    <submittedName>
        <fullName evidence="1">Uncharacterized protein</fullName>
    </submittedName>
</protein>
<evidence type="ECO:0000313" key="1">
    <source>
        <dbReference type="EMBL" id="GKT24489.1"/>
    </source>
</evidence>
<keyword evidence="2" id="KW-1185">Reference proteome</keyword>
<name>A0ABQ5K2D1_9EUKA</name>
<dbReference type="Proteomes" id="UP001057375">
    <property type="component" value="Unassembled WGS sequence"/>
</dbReference>
<sequence length="196" mass="21733">MSEEDSSYEESEGIEKLKLEGSFATLPLADTEIKAGQSVLLNSPIPYLGLEKPLCGVCIGLNDHDECAYVSTEHGILSCDSRYFSHIEDPVGAYLAEKESADNEASAFLATTHQTTDAHYNLLENGDNVFVKMHRKIGFNVQIIAHNIIRVGMQGMAPQTISSQMAVRLPRKMFDFVASWEEAFSMMPLEDLELIL</sequence>
<accession>A0ABQ5K2D1</accession>
<dbReference type="EMBL" id="BQXS01012527">
    <property type="protein sequence ID" value="GKT24489.1"/>
    <property type="molecule type" value="Genomic_DNA"/>
</dbReference>